<dbReference type="Gene3D" id="2.170.130.10">
    <property type="entry name" value="TonB-dependent receptor, plug domain"/>
    <property type="match status" value="1"/>
</dbReference>
<dbReference type="Proteomes" id="UP000030140">
    <property type="component" value="Unassembled WGS sequence"/>
</dbReference>
<comment type="caution">
    <text evidence="13">The sequence shown here is derived from an EMBL/GenBank/DDBJ whole genome shotgun (WGS) entry which is preliminary data.</text>
</comment>
<evidence type="ECO:0000256" key="2">
    <source>
        <dbReference type="ARBA" id="ARBA00022448"/>
    </source>
</evidence>
<dbReference type="PROSITE" id="PS52016">
    <property type="entry name" value="TONB_DEPENDENT_REC_3"/>
    <property type="match status" value="1"/>
</dbReference>
<evidence type="ECO:0000256" key="7">
    <source>
        <dbReference type="ARBA" id="ARBA00023237"/>
    </source>
</evidence>
<keyword evidence="10" id="KW-0732">Signal</keyword>
<evidence type="ECO:0000256" key="10">
    <source>
        <dbReference type="SAM" id="SignalP"/>
    </source>
</evidence>
<gene>
    <name evidence="13" type="ORF">NV36_11530</name>
</gene>
<dbReference type="SUPFAM" id="SSF56935">
    <property type="entry name" value="Porins"/>
    <property type="match status" value="1"/>
</dbReference>
<evidence type="ECO:0000259" key="11">
    <source>
        <dbReference type="Pfam" id="PF00593"/>
    </source>
</evidence>
<comment type="subcellular location">
    <subcellularLocation>
        <location evidence="1 8">Cell outer membrane</location>
        <topology evidence="1 8">Multi-pass membrane protein</topology>
    </subcellularLocation>
</comment>
<dbReference type="InterPro" id="IPR037066">
    <property type="entry name" value="Plug_dom_sf"/>
</dbReference>
<dbReference type="NCBIfam" id="TIGR04057">
    <property type="entry name" value="SusC_RagA_signa"/>
    <property type="match status" value="1"/>
</dbReference>
<evidence type="ECO:0000256" key="5">
    <source>
        <dbReference type="ARBA" id="ARBA00023077"/>
    </source>
</evidence>
<evidence type="ECO:0000256" key="6">
    <source>
        <dbReference type="ARBA" id="ARBA00023136"/>
    </source>
</evidence>
<evidence type="ECO:0000313" key="13">
    <source>
        <dbReference type="EMBL" id="KGO07402.1"/>
    </source>
</evidence>
<sequence length="1023" mass="111992">MNLKLLKPLLLLCAILCTLNGWSQTTVTGNVTEALGPLPGVNILENGTTNGTTTDFDGNYTITVADDATLVFSYTGFTSKEISVNGQTTINVTMETDAAALDEVVIVGFGSQSKRDVTGAISQIKSEDIAQVVTANPTAALQGKLAGVQVETAGGAPGSPANVFVRGVSSLTNSFPLYVVDGTITDNINYLNPKDIVNLQVLKDATSAAIYGSRAANGVIIVTTNRGKTNSDPVVNVDIRNGWNTQARELDLLNGPEYIQFLNQRRINDGLEGNITDPGINTDFQDLTINSGAIQDFGFNVAGGGDNSRYFFSANYYDEKGLLISEEFNRKNARLNSQFNLGKIRIDESFSFSENRFTRNNAYGNQGGTVPIIRPFAPENEGGFEAINDPVFGIGGTNKFANAQLIDDDNTERNFIGNINFSYEIVEGLTAKVNFGTEYTSFYRNTFQPTFFQSNIDPQVNANPLNDLTEVRGERYATNVEPTLNYKKTVNDVHNFDILLGGARQDITSNTFAAYAEGLPSNNITNIAQFADNVVNTGGGRFDNKLFSVFGRLNYNYKQKYLFTAIVRRDRTSLFADGFNTGTFPSFSAGWVVSDEDFFNQDGLINNLKVRAGYGELGSQNVPPFSNQSVVGSTSPITVGNAGGQIPGFAITSIVDPTLSFETSRTFNFGVDARLLDNNLRLSLDYFNRDNDDVIQAVAIPDSNGSATPVFQNASSINNKGFEFEALYNYDKGGDFTFDVGFNLAAIRNELTSSPNPIVGPSYNEEGLRANRFEVGQPLGFFFGFKTDGIYNDQAEIDNDPFLANDPARRALLQPGDFRRIDINRDGMINDEDQTALGNPTPDFTYGINLSANYKKWDFSAFFNGVQGNEIYNVTKFFGYFFLDDNKLGIVRDAYTPQNTNTNLPRVSIADPAGNQLPSDFFVEDGSFFRLRTLEIGYDLTDIVGKEWVSNVRAFANVQNLFTITGYSGYDPEVGSNNNGLGSNQGFFGFNPTNTANSVFDRGLDVRAQPRPRTFIFGLQMTF</sequence>
<name>A0A0A2GW26_9FLAO</name>
<dbReference type="InterPro" id="IPR008969">
    <property type="entry name" value="CarboxyPept-like_regulatory"/>
</dbReference>
<dbReference type="Gene3D" id="2.40.170.20">
    <property type="entry name" value="TonB-dependent receptor, beta-barrel domain"/>
    <property type="match status" value="1"/>
</dbReference>
<organism evidence="13 14">
    <name type="scientific">Dokdonia donghaensis DSW-1</name>
    <dbReference type="NCBI Taxonomy" id="1300343"/>
    <lineage>
        <taxon>Bacteria</taxon>
        <taxon>Pseudomonadati</taxon>
        <taxon>Bacteroidota</taxon>
        <taxon>Flavobacteriia</taxon>
        <taxon>Flavobacteriales</taxon>
        <taxon>Flavobacteriaceae</taxon>
        <taxon>Dokdonia</taxon>
    </lineage>
</organism>
<dbReference type="EMBL" id="JSAQ01000001">
    <property type="protein sequence ID" value="KGO07402.1"/>
    <property type="molecule type" value="Genomic_DNA"/>
</dbReference>
<keyword evidence="7 8" id="KW-0998">Cell outer membrane</keyword>
<dbReference type="Pfam" id="PF13715">
    <property type="entry name" value="CarbopepD_reg_2"/>
    <property type="match status" value="1"/>
</dbReference>
<dbReference type="RefSeq" id="WP_035327421.1">
    <property type="nucleotide sequence ID" value="NZ_CP015125.1"/>
</dbReference>
<feature type="domain" description="TonB-dependent receptor plug" evidence="12">
    <location>
        <begin position="114"/>
        <end position="219"/>
    </location>
</feature>
<dbReference type="InterPro" id="IPR012910">
    <property type="entry name" value="Plug_dom"/>
</dbReference>
<evidence type="ECO:0008006" key="15">
    <source>
        <dbReference type="Google" id="ProtNLM"/>
    </source>
</evidence>
<feature type="signal peptide" evidence="10">
    <location>
        <begin position="1"/>
        <end position="23"/>
    </location>
</feature>
<dbReference type="Gene3D" id="2.60.40.1120">
    <property type="entry name" value="Carboxypeptidase-like, regulatory domain"/>
    <property type="match status" value="1"/>
</dbReference>
<feature type="domain" description="TonB-dependent receptor-like beta-barrel" evidence="11">
    <location>
        <begin position="402"/>
        <end position="961"/>
    </location>
</feature>
<dbReference type="Pfam" id="PF00593">
    <property type="entry name" value="TonB_dep_Rec_b-barrel"/>
    <property type="match status" value="1"/>
</dbReference>
<dbReference type="InterPro" id="IPR000531">
    <property type="entry name" value="Beta-barrel_TonB"/>
</dbReference>
<keyword evidence="2 8" id="KW-0813">Transport</keyword>
<keyword evidence="3 8" id="KW-1134">Transmembrane beta strand</keyword>
<evidence type="ECO:0000313" key="14">
    <source>
        <dbReference type="Proteomes" id="UP000030140"/>
    </source>
</evidence>
<evidence type="ECO:0000256" key="3">
    <source>
        <dbReference type="ARBA" id="ARBA00022452"/>
    </source>
</evidence>
<keyword evidence="5 9" id="KW-0798">TonB box</keyword>
<dbReference type="InterPro" id="IPR039426">
    <property type="entry name" value="TonB-dep_rcpt-like"/>
</dbReference>
<proteinExistence type="inferred from homology"/>
<dbReference type="OrthoDB" id="9768177at2"/>
<dbReference type="InterPro" id="IPR036942">
    <property type="entry name" value="Beta-barrel_TonB_sf"/>
</dbReference>
<protein>
    <recommendedName>
        <fullName evidence="15">TonB-dependent receptor</fullName>
    </recommendedName>
</protein>
<comment type="similarity">
    <text evidence="8 9">Belongs to the TonB-dependent receptor family.</text>
</comment>
<dbReference type="SUPFAM" id="SSF49464">
    <property type="entry name" value="Carboxypeptidase regulatory domain-like"/>
    <property type="match status" value="1"/>
</dbReference>
<evidence type="ECO:0000256" key="1">
    <source>
        <dbReference type="ARBA" id="ARBA00004571"/>
    </source>
</evidence>
<evidence type="ECO:0000256" key="9">
    <source>
        <dbReference type="RuleBase" id="RU003357"/>
    </source>
</evidence>
<dbReference type="InterPro" id="IPR023996">
    <property type="entry name" value="TonB-dep_OMP_SusC/RagA"/>
</dbReference>
<keyword evidence="14" id="KW-1185">Reference proteome</keyword>
<dbReference type="AlphaFoldDB" id="A0A0A2GW26"/>
<evidence type="ECO:0000259" key="12">
    <source>
        <dbReference type="Pfam" id="PF07715"/>
    </source>
</evidence>
<feature type="chain" id="PRO_5001999208" description="TonB-dependent receptor" evidence="10">
    <location>
        <begin position="24"/>
        <end position="1023"/>
    </location>
</feature>
<dbReference type="NCBIfam" id="TIGR04056">
    <property type="entry name" value="OMP_RagA_SusC"/>
    <property type="match status" value="1"/>
</dbReference>
<evidence type="ECO:0000256" key="8">
    <source>
        <dbReference type="PROSITE-ProRule" id="PRU01360"/>
    </source>
</evidence>
<dbReference type="InterPro" id="IPR023997">
    <property type="entry name" value="TonB-dep_OMP_SusC/RagA_CS"/>
</dbReference>
<accession>A0A0A2GW26</accession>
<reference evidence="13 14" key="1">
    <citation type="submission" date="2014-10" db="EMBL/GenBank/DDBJ databases">
        <title>Draft genome sequence of the proteorhodopsin-containing marine bacterium Dokdonia donghaensis.</title>
        <authorList>
            <person name="Gomez-Consarnau L."/>
            <person name="Gonzalez J.M."/>
            <person name="Riedel T."/>
            <person name="Jaenicke S."/>
            <person name="Wagner-Doebler I."/>
            <person name="Fuhrman J.A."/>
        </authorList>
    </citation>
    <scope>NUCLEOTIDE SEQUENCE [LARGE SCALE GENOMIC DNA]</scope>
    <source>
        <strain evidence="13 14">DSW-1</strain>
    </source>
</reference>
<dbReference type="Pfam" id="PF07715">
    <property type="entry name" value="Plug"/>
    <property type="match status" value="1"/>
</dbReference>
<evidence type="ECO:0000256" key="4">
    <source>
        <dbReference type="ARBA" id="ARBA00022692"/>
    </source>
</evidence>
<keyword evidence="6 8" id="KW-0472">Membrane</keyword>
<keyword evidence="4 8" id="KW-0812">Transmembrane</keyword>
<dbReference type="GO" id="GO:0009279">
    <property type="term" value="C:cell outer membrane"/>
    <property type="evidence" value="ECO:0007669"/>
    <property type="project" value="UniProtKB-SubCell"/>
</dbReference>